<evidence type="ECO:0000256" key="2">
    <source>
        <dbReference type="ARBA" id="ARBA00022573"/>
    </source>
</evidence>
<evidence type="ECO:0000259" key="6">
    <source>
        <dbReference type="Pfam" id="PF00590"/>
    </source>
</evidence>
<feature type="domain" description="Tetrapyrrole methylase" evidence="6">
    <location>
        <begin position="4"/>
        <end position="213"/>
    </location>
</feature>
<dbReference type="Pfam" id="PF00590">
    <property type="entry name" value="TP_methylase"/>
    <property type="match status" value="1"/>
</dbReference>
<dbReference type="Gene3D" id="3.40.1010.10">
    <property type="entry name" value="Cobalt-precorrin-4 Transmethylase, Domain 1"/>
    <property type="match status" value="1"/>
</dbReference>
<dbReference type="Gene3D" id="3.30.950.10">
    <property type="entry name" value="Methyltransferase, Cobalt-precorrin-4 Transmethylase, Domain 2"/>
    <property type="match status" value="1"/>
</dbReference>
<evidence type="ECO:0000256" key="5">
    <source>
        <dbReference type="ARBA" id="ARBA00022691"/>
    </source>
</evidence>
<dbReference type="EC" id="2.1.1.131" evidence="7"/>
<dbReference type="InterPro" id="IPR014776">
    <property type="entry name" value="4pyrrole_Mease_sub2"/>
</dbReference>
<dbReference type="InterPro" id="IPR000878">
    <property type="entry name" value="4pyrrol_Mease"/>
</dbReference>
<keyword evidence="2" id="KW-0169">Cobalamin biosynthesis</keyword>
<keyword evidence="5" id="KW-0949">S-adenosyl-L-methionine</keyword>
<dbReference type="GO" id="GO:0030789">
    <property type="term" value="F:precorrin-3B C17-methyltransferase activity"/>
    <property type="evidence" value="ECO:0007669"/>
    <property type="project" value="UniProtKB-EC"/>
</dbReference>
<dbReference type="CDD" id="cd11646">
    <property type="entry name" value="Precorrin_3B_C17_MT"/>
    <property type="match status" value="1"/>
</dbReference>
<dbReference type="InterPro" id="IPR051810">
    <property type="entry name" value="Precorrin_MeTrfase"/>
</dbReference>
<dbReference type="OrthoDB" id="9772960at2"/>
<dbReference type="Proteomes" id="UP000448292">
    <property type="component" value="Unassembled WGS sequence"/>
</dbReference>
<dbReference type="AlphaFoldDB" id="A0A7M3MFU3"/>
<keyword evidence="4 7" id="KW-0808">Transferase</keyword>
<accession>A0A7M3MFU3</accession>
<evidence type="ECO:0000313" key="8">
    <source>
        <dbReference type="Proteomes" id="UP000448292"/>
    </source>
</evidence>
<comment type="caution">
    <text evidence="7">The sequence shown here is derived from an EMBL/GenBank/DDBJ whole genome shotgun (WGS) entry which is preliminary data.</text>
</comment>
<protein>
    <submittedName>
        <fullName evidence="7">Precorrin-3B C(17)-methyltransferase</fullName>
        <ecNumber evidence="7">2.1.1.131</ecNumber>
    </submittedName>
</protein>
<sequence length="257" mass="27243">MTPLWVVSTGPGDVCLLPPLAVGALEQAEVVAGYGRYLDLLPAELLEGKDIMRTGMTGEVARCSAALETAFAGRPTAVVSGGDAGIYGMAGLVYELAYEKGYTERVEIEVVPGIPALSAAAALLGAPLMHDFAAISLSDRLTPWEIIEKRVKHAALGDFVMVIYNPRSKGRSWQLGRVLKLLQTVKSVETPVGVVRQAYREGQSVDIEKLGTLDPQTVDMLTVLVVGSASTRVLGKHLVTPRGYLEKYGAGPGPGVL</sequence>
<dbReference type="SUPFAM" id="SSF53790">
    <property type="entry name" value="Tetrapyrrole methylase"/>
    <property type="match status" value="1"/>
</dbReference>
<evidence type="ECO:0000313" key="7">
    <source>
        <dbReference type="EMBL" id="TVM17986.1"/>
    </source>
</evidence>
<dbReference type="PANTHER" id="PTHR47036">
    <property type="entry name" value="COBALT-FACTOR III C(17)-METHYLTRANSFERASE-RELATED"/>
    <property type="match status" value="1"/>
</dbReference>
<dbReference type="NCBIfam" id="TIGR01466">
    <property type="entry name" value="cobJ_cbiH"/>
    <property type="match status" value="1"/>
</dbReference>
<dbReference type="UniPathway" id="UPA00148"/>
<dbReference type="InterPro" id="IPR006363">
    <property type="entry name" value="Cbl_synth_CobJ/CibH_dom"/>
</dbReference>
<organism evidence="7 8">
    <name type="scientific">Oceanidesulfovibrio indonesiensis</name>
    <dbReference type="NCBI Taxonomy" id="54767"/>
    <lineage>
        <taxon>Bacteria</taxon>
        <taxon>Pseudomonadati</taxon>
        <taxon>Thermodesulfobacteriota</taxon>
        <taxon>Desulfovibrionia</taxon>
        <taxon>Desulfovibrionales</taxon>
        <taxon>Desulfovibrionaceae</taxon>
        <taxon>Oceanidesulfovibrio</taxon>
    </lineage>
</organism>
<keyword evidence="8" id="KW-1185">Reference proteome</keyword>
<dbReference type="InterPro" id="IPR035996">
    <property type="entry name" value="4pyrrol_Methylase_sf"/>
</dbReference>
<gene>
    <name evidence="7" type="primary">cobJ</name>
    <name evidence="7" type="ORF">DPQ33_07715</name>
</gene>
<dbReference type="EMBL" id="QMIE01000005">
    <property type="protein sequence ID" value="TVM17986.1"/>
    <property type="molecule type" value="Genomic_DNA"/>
</dbReference>
<dbReference type="PANTHER" id="PTHR47036:SF1">
    <property type="entry name" value="COBALT-FACTOR III C(17)-METHYLTRANSFERASE-RELATED"/>
    <property type="match status" value="1"/>
</dbReference>
<name>A0A7M3MFU3_9BACT</name>
<dbReference type="GO" id="GO:0032259">
    <property type="term" value="P:methylation"/>
    <property type="evidence" value="ECO:0007669"/>
    <property type="project" value="UniProtKB-KW"/>
</dbReference>
<reference evidence="7 8" key="1">
    <citation type="submission" date="2018-06" db="EMBL/GenBank/DDBJ databases">
        <title>Complete genome of Desulfovibrio indonesiensis P37SLT.</title>
        <authorList>
            <person name="Crispim J.S."/>
            <person name="Vidigal P.M.P."/>
            <person name="Silva L.C.F."/>
            <person name="Laguardia C.N."/>
            <person name="Araujo L.C."/>
            <person name="Dias R.S."/>
            <person name="Sousa M.P."/>
            <person name="Paula S.O."/>
            <person name="Silva C."/>
        </authorList>
    </citation>
    <scope>NUCLEOTIDE SEQUENCE [LARGE SCALE GENOMIC DNA]</scope>
    <source>
        <strain evidence="7 8">P37SLT</strain>
    </source>
</reference>
<evidence type="ECO:0000256" key="4">
    <source>
        <dbReference type="ARBA" id="ARBA00022679"/>
    </source>
</evidence>
<proteinExistence type="predicted"/>
<dbReference type="InterPro" id="IPR014777">
    <property type="entry name" value="4pyrrole_Mease_sub1"/>
</dbReference>
<comment type="pathway">
    <text evidence="1">Cofactor biosynthesis; adenosylcobalamin biosynthesis.</text>
</comment>
<keyword evidence="3 7" id="KW-0489">Methyltransferase</keyword>
<evidence type="ECO:0000256" key="1">
    <source>
        <dbReference type="ARBA" id="ARBA00004953"/>
    </source>
</evidence>
<dbReference type="GO" id="GO:0009236">
    <property type="term" value="P:cobalamin biosynthetic process"/>
    <property type="evidence" value="ECO:0007669"/>
    <property type="project" value="UniProtKB-UniPathway"/>
</dbReference>
<evidence type="ECO:0000256" key="3">
    <source>
        <dbReference type="ARBA" id="ARBA00022603"/>
    </source>
</evidence>